<dbReference type="PANTHER" id="PTHR11142">
    <property type="entry name" value="PSEUDOURIDYLATE SYNTHASE"/>
    <property type="match status" value="1"/>
</dbReference>
<dbReference type="EC" id="5.4.99.12" evidence="4"/>
<dbReference type="PIRSF" id="PIRSF001430">
    <property type="entry name" value="tRNA_psdUrid_synth"/>
    <property type="match status" value="1"/>
</dbReference>
<dbReference type="InterPro" id="IPR001406">
    <property type="entry name" value="PsdUridine_synth_TruA"/>
</dbReference>
<evidence type="ECO:0000256" key="1">
    <source>
        <dbReference type="ARBA" id="ARBA00009375"/>
    </source>
</evidence>
<dbReference type="Proteomes" id="UP001597510">
    <property type="component" value="Unassembled WGS sequence"/>
</dbReference>
<dbReference type="Pfam" id="PF01416">
    <property type="entry name" value="PseudoU_synth_1"/>
    <property type="match status" value="2"/>
</dbReference>
<evidence type="ECO:0000313" key="7">
    <source>
        <dbReference type="EMBL" id="MFD2521906.1"/>
    </source>
</evidence>
<organism evidence="7 8">
    <name type="scientific">Emticicia soli</name>
    <dbReference type="NCBI Taxonomy" id="2027878"/>
    <lineage>
        <taxon>Bacteria</taxon>
        <taxon>Pseudomonadati</taxon>
        <taxon>Bacteroidota</taxon>
        <taxon>Cytophagia</taxon>
        <taxon>Cytophagales</taxon>
        <taxon>Leadbetterellaceae</taxon>
        <taxon>Emticicia</taxon>
    </lineage>
</organism>
<feature type="binding site" evidence="4">
    <location>
        <position position="110"/>
    </location>
    <ligand>
        <name>substrate</name>
    </ligand>
</feature>
<comment type="caution">
    <text evidence="4">Lacks conserved residue(s) required for the propagation of feature annotation.</text>
</comment>
<dbReference type="RefSeq" id="WP_379977204.1">
    <property type="nucleotide sequence ID" value="NZ_JBHULC010000011.1"/>
</dbReference>
<comment type="caution">
    <text evidence="7">The sequence shown here is derived from an EMBL/GenBank/DDBJ whole genome shotgun (WGS) entry which is preliminary data.</text>
</comment>
<dbReference type="Gene3D" id="3.30.70.580">
    <property type="entry name" value="Pseudouridine synthase I, catalytic domain, N-terminal subdomain"/>
    <property type="match status" value="1"/>
</dbReference>
<feature type="active site" description="Nucleophile" evidence="4">
    <location>
        <position position="51"/>
    </location>
</feature>
<sequence length="247" mass="28307">MRYVIECSYKGTVFHGWQVQDNAPTVQGFIEQALTTVLRQPMQIVGSSRTDAGVHAAQQFAHFDVQEPLNNIEKMVYAMNGILPKDIAIQQIKMVPDEFHSRFDATHRRYLYRISSHKTPFLQDLMYFYRAPLDVEQMNRAGEILKKHIDFQCFSKVHTDVATFNCKIEWAYWEQQDQFLLFHIKADRFLRGMVRAIVGTMLDVGTGKLSLSGFEAIILSKSRQKAGRAVPAEGLTLAEVGYPEGIW</sequence>
<reference evidence="8" key="1">
    <citation type="journal article" date="2019" name="Int. J. Syst. Evol. Microbiol.">
        <title>The Global Catalogue of Microorganisms (GCM) 10K type strain sequencing project: providing services to taxonomists for standard genome sequencing and annotation.</title>
        <authorList>
            <consortium name="The Broad Institute Genomics Platform"/>
            <consortium name="The Broad Institute Genome Sequencing Center for Infectious Disease"/>
            <person name="Wu L."/>
            <person name="Ma J."/>
        </authorList>
    </citation>
    <scope>NUCLEOTIDE SEQUENCE [LARGE SCALE GENOMIC DNA]</scope>
    <source>
        <strain evidence="8">KCTC 52344</strain>
    </source>
</reference>
<keyword evidence="8" id="KW-1185">Reference proteome</keyword>
<protein>
    <recommendedName>
        <fullName evidence="4">tRNA pseudouridine synthase A</fullName>
        <ecNumber evidence="4">5.4.99.12</ecNumber>
    </recommendedName>
    <alternativeName>
        <fullName evidence="4">tRNA pseudouridine(38-40) synthase</fullName>
    </alternativeName>
    <alternativeName>
        <fullName evidence="4">tRNA pseudouridylate synthase I</fullName>
    </alternativeName>
    <alternativeName>
        <fullName evidence="4">tRNA-uridine isomerase I</fullName>
    </alternativeName>
</protein>
<dbReference type="SUPFAM" id="SSF55120">
    <property type="entry name" value="Pseudouridine synthase"/>
    <property type="match status" value="1"/>
</dbReference>
<evidence type="ECO:0000256" key="4">
    <source>
        <dbReference type="HAMAP-Rule" id="MF_00171"/>
    </source>
</evidence>
<dbReference type="CDD" id="cd02570">
    <property type="entry name" value="PseudoU_synth_EcTruA"/>
    <property type="match status" value="1"/>
</dbReference>
<comment type="similarity">
    <text evidence="1 4 5">Belongs to the tRNA pseudouridine synthase TruA family.</text>
</comment>
<gene>
    <name evidence="4 7" type="primary">truA</name>
    <name evidence="7" type="ORF">ACFSR2_13490</name>
</gene>
<dbReference type="HAMAP" id="MF_00171">
    <property type="entry name" value="TruA"/>
    <property type="match status" value="1"/>
</dbReference>
<keyword evidence="3 4" id="KW-0413">Isomerase</keyword>
<feature type="domain" description="Pseudouridine synthase I TruA alpha/beta" evidence="6">
    <location>
        <begin position="150"/>
        <end position="243"/>
    </location>
</feature>
<comment type="function">
    <text evidence="4">Formation of pseudouridine at positions 38, 39 and 40 in the anticodon stem and loop of transfer RNAs.</text>
</comment>
<comment type="subunit">
    <text evidence="4">Homodimer.</text>
</comment>
<keyword evidence="2 4" id="KW-0819">tRNA processing</keyword>
<name>A0ABW5J773_9BACT</name>
<feature type="domain" description="Pseudouridine synthase I TruA alpha/beta" evidence="6">
    <location>
        <begin position="9"/>
        <end position="104"/>
    </location>
</feature>
<dbReference type="InterPro" id="IPR020094">
    <property type="entry name" value="TruA/RsuA/RluB/E/F_N"/>
</dbReference>
<dbReference type="InterPro" id="IPR020095">
    <property type="entry name" value="PsdUridine_synth_TruA_C"/>
</dbReference>
<dbReference type="GO" id="GO:0160147">
    <property type="term" value="F:tRNA pseudouridine(38-40) synthase activity"/>
    <property type="evidence" value="ECO:0007669"/>
    <property type="project" value="UniProtKB-EC"/>
</dbReference>
<dbReference type="PANTHER" id="PTHR11142:SF0">
    <property type="entry name" value="TRNA PSEUDOURIDINE SYNTHASE-LIKE 1"/>
    <property type="match status" value="1"/>
</dbReference>
<dbReference type="NCBIfam" id="TIGR00071">
    <property type="entry name" value="hisT_truA"/>
    <property type="match status" value="1"/>
</dbReference>
<evidence type="ECO:0000259" key="6">
    <source>
        <dbReference type="Pfam" id="PF01416"/>
    </source>
</evidence>
<evidence type="ECO:0000256" key="3">
    <source>
        <dbReference type="ARBA" id="ARBA00023235"/>
    </source>
</evidence>
<comment type="catalytic activity">
    <reaction evidence="4 5">
        <text>uridine(38/39/40) in tRNA = pseudouridine(38/39/40) in tRNA</text>
        <dbReference type="Rhea" id="RHEA:22376"/>
        <dbReference type="Rhea" id="RHEA-COMP:10085"/>
        <dbReference type="Rhea" id="RHEA-COMP:10087"/>
        <dbReference type="ChEBI" id="CHEBI:65314"/>
        <dbReference type="ChEBI" id="CHEBI:65315"/>
        <dbReference type="EC" id="5.4.99.12"/>
    </reaction>
</comment>
<dbReference type="InterPro" id="IPR020097">
    <property type="entry name" value="PsdUridine_synth_TruA_a/b_dom"/>
</dbReference>
<evidence type="ECO:0000313" key="8">
    <source>
        <dbReference type="Proteomes" id="UP001597510"/>
    </source>
</evidence>
<evidence type="ECO:0000256" key="2">
    <source>
        <dbReference type="ARBA" id="ARBA00022694"/>
    </source>
</evidence>
<accession>A0ABW5J773</accession>
<proteinExistence type="inferred from homology"/>
<dbReference type="Gene3D" id="3.30.70.660">
    <property type="entry name" value="Pseudouridine synthase I, catalytic domain, C-terminal subdomain"/>
    <property type="match status" value="1"/>
</dbReference>
<dbReference type="InterPro" id="IPR020103">
    <property type="entry name" value="PsdUridine_synth_cat_dom_sf"/>
</dbReference>
<evidence type="ECO:0000256" key="5">
    <source>
        <dbReference type="RuleBase" id="RU003792"/>
    </source>
</evidence>
<dbReference type="EMBL" id="JBHULC010000011">
    <property type="protein sequence ID" value="MFD2521906.1"/>
    <property type="molecule type" value="Genomic_DNA"/>
</dbReference>